<dbReference type="AlphaFoldDB" id="E9GMV5"/>
<sequence>MTSRFSKTIMPCIQITSIPSLEGIDLADRILEWQLKNGNLLPSLSDEIKIEEAHGVSGLSDVDYPMLKGYCMMGLFTLIQRAWLSRFSSLTSKICYALPPPWKWSCWMCFSGFNANYEEI</sequence>
<dbReference type="HOGENOM" id="CLU_2051948_0_0_1"/>
<reference evidence="1 2" key="1">
    <citation type="journal article" date="2011" name="Science">
        <title>The ecoresponsive genome of Daphnia pulex.</title>
        <authorList>
            <person name="Colbourne J.K."/>
            <person name="Pfrender M.E."/>
            <person name="Gilbert D."/>
            <person name="Thomas W.K."/>
            <person name="Tucker A."/>
            <person name="Oakley T.H."/>
            <person name="Tokishita S."/>
            <person name="Aerts A."/>
            <person name="Arnold G.J."/>
            <person name="Basu M.K."/>
            <person name="Bauer D.J."/>
            <person name="Caceres C.E."/>
            <person name="Carmel L."/>
            <person name="Casola C."/>
            <person name="Choi J.H."/>
            <person name="Detter J.C."/>
            <person name="Dong Q."/>
            <person name="Dusheyko S."/>
            <person name="Eads B.D."/>
            <person name="Frohlich T."/>
            <person name="Geiler-Samerotte K.A."/>
            <person name="Gerlach D."/>
            <person name="Hatcher P."/>
            <person name="Jogdeo S."/>
            <person name="Krijgsveld J."/>
            <person name="Kriventseva E.V."/>
            <person name="Kultz D."/>
            <person name="Laforsch C."/>
            <person name="Lindquist E."/>
            <person name="Lopez J."/>
            <person name="Manak J.R."/>
            <person name="Muller J."/>
            <person name="Pangilinan J."/>
            <person name="Patwardhan R.P."/>
            <person name="Pitluck S."/>
            <person name="Pritham E.J."/>
            <person name="Rechtsteiner A."/>
            <person name="Rho M."/>
            <person name="Rogozin I.B."/>
            <person name="Sakarya O."/>
            <person name="Salamov A."/>
            <person name="Schaack S."/>
            <person name="Shapiro H."/>
            <person name="Shiga Y."/>
            <person name="Skalitzky C."/>
            <person name="Smith Z."/>
            <person name="Souvorov A."/>
            <person name="Sung W."/>
            <person name="Tang Z."/>
            <person name="Tsuchiya D."/>
            <person name="Tu H."/>
            <person name="Vos H."/>
            <person name="Wang M."/>
            <person name="Wolf Y.I."/>
            <person name="Yamagata H."/>
            <person name="Yamada T."/>
            <person name="Ye Y."/>
            <person name="Shaw J.R."/>
            <person name="Andrews J."/>
            <person name="Crease T.J."/>
            <person name="Tang H."/>
            <person name="Lucas S.M."/>
            <person name="Robertson H.M."/>
            <person name="Bork P."/>
            <person name="Koonin E.V."/>
            <person name="Zdobnov E.M."/>
            <person name="Grigoriev I.V."/>
            <person name="Lynch M."/>
            <person name="Boore J.L."/>
        </authorList>
    </citation>
    <scope>NUCLEOTIDE SEQUENCE [LARGE SCALE GENOMIC DNA]</scope>
</reference>
<dbReference type="Proteomes" id="UP000000305">
    <property type="component" value="Unassembled WGS sequence"/>
</dbReference>
<dbReference type="STRING" id="6669.E9GMV5"/>
<organism evidence="1 2">
    <name type="scientific">Daphnia pulex</name>
    <name type="common">Water flea</name>
    <dbReference type="NCBI Taxonomy" id="6669"/>
    <lineage>
        <taxon>Eukaryota</taxon>
        <taxon>Metazoa</taxon>
        <taxon>Ecdysozoa</taxon>
        <taxon>Arthropoda</taxon>
        <taxon>Crustacea</taxon>
        <taxon>Branchiopoda</taxon>
        <taxon>Diplostraca</taxon>
        <taxon>Cladocera</taxon>
        <taxon>Anomopoda</taxon>
        <taxon>Daphniidae</taxon>
        <taxon>Daphnia</taxon>
    </lineage>
</organism>
<dbReference type="EMBL" id="GL732553">
    <property type="protein sequence ID" value="EFX79158.1"/>
    <property type="molecule type" value="Genomic_DNA"/>
</dbReference>
<keyword evidence="2" id="KW-1185">Reference proteome</keyword>
<evidence type="ECO:0000313" key="2">
    <source>
        <dbReference type="Proteomes" id="UP000000305"/>
    </source>
</evidence>
<evidence type="ECO:0000313" key="1">
    <source>
        <dbReference type="EMBL" id="EFX79158.1"/>
    </source>
</evidence>
<accession>E9GMV5</accession>
<dbReference type="KEGG" id="dpx:DAPPUDRAFT_104637"/>
<proteinExistence type="predicted"/>
<protein>
    <submittedName>
        <fullName evidence="1">Uncharacterized protein</fullName>
    </submittedName>
</protein>
<dbReference type="InParanoid" id="E9GMV5"/>
<dbReference type="PhylomeDB" id="E9GMV5"/>
<gene>
    <name evidence="1" type="ORF">DAPPUDRAFT_104637</name>
</gene>
<name>E9GMV5_DAPPU</name>